<comment type="caution">
    <text evidence="2">The sequence shown here is derived from an EMBL/GenBank/DDBJ whole genome shotgun (WGS) entry which is preliminary data.</text>
</comment>
<keyword evidence="1" id="KW-0732">Signal</keyword>
<organism evidence="2 3">
    <name type="scientific">Actinomadura gamaensis</name>
    <dbReference type="NCBI Taxonomy" id="1763541"/>
    <lineage>
        <taxon>Bacteria</taxon>
        <taxon>Bacillati</taxon>
        <taxon>Actinomycetota</taxon>
        <taxon>Actinomycetes</taxon>
        <taxon>Streptosporangiales</taxon>
        <taxon>Thermomonosporaceae</taxon>
        <taxon>Actinomadura</taxon>
    </lineage>
</organism>
<keyword evidence="3" id="KW-1185">Reference proteome</keyword>
<reference evidence="3" key="1">
    <citation type="journal article" date="2019" name="Int. J. Syst. Evol. Microbiol.">
        <title>The Global Catalogue of Microorganisms (GCM) 10K type strain sequencing project: providing services to taxonomists for standard genome sequencing and annotation.</title>
        <authorList>
            <consortium name="The Broad Institute Genomics Platform"/>
            <consortium name="The Broad Institute Genome Sequencing Center for Infectious Disease"/>
            <person name="Wu L."/>
            <person name="Ma J."/>
        </authorList>
    </citation>
    <scope>NUCLEOTIDE SEQUENCE [LARGE SCALE GENOMIC DNA]</scope>
    <source>
        <strain evidence="3">KLKA75</strain>
    </source>
</reference>
<protein>
    <submittedName>
        <fullName evidence="2">Uncharacterized protein</fullName>
    </submittedName>
</protein>
<evidence type="ECO:0000313" key="3">
    <source>
        <dbReference type="Proteomes" id="UP001595872"/>
    </source>
</evidence>
<accession>A0ABV9U9G6</accession>
<gene>
    <name evidence="2" type="ORF">ACFPCY_33135</name>
</gene>
<dbReference type="EMBL" id="JBHSIT010000011">
    <property type="protein sequence ID" value="MFC4912188.1"/>
    <property type="molecule type" value="Genomic_DNA"/>
</dbReference>
<dbReference type="Proteomes" id="UP001595872">
    <property type="component" value="Unassembled WGS sequence"/>
</dbReference>
<dbReference type="RefSeq" id="WP_378261848.1">
    <property type="nucleotide sequence ID" value="NZ_JBHSIT010000011.1"/>
</dbReference>
<evidence type="ECO:0000256" key="1">
    <source>
        <dbReference type="SAM" id="SignalP"/>
    </source>
</evidence>
<feature type="signal peptide" evidence="1">
    <location>
        <begin position="1"/>
        <end position="27"/>
    </location>
</feature>
<name>A0ABV9U9G6_9ACTN</name>
<evidence type="ECO:0000313" key="2">
    <source>
        <dbReference type="EMBL" id="MFC4912188.1"/>
    </source>
</evidence>
<proteinExistence type="predicted"/>
<feature type="chain" id="PRO_5045456627" evidence="1">
    <location>
        <begin position="28"/>
        <end position="90"/>
    </location>
</feature>
<sequence>MIKTVLKTATVAATIAGATFLAAPANASTHNHNQGNAIGNTTNFLIVGGYGVTCGTVSVAGQAGTSCDGNSVHNLANHSAAEGVGGAGHR</sequence>